<evidence type="ECO:0000313" key="3">
    <source>
        <dbReference type="EMBL" id="CVK21899.1"/>
    </source>
</evidence>
<evidence type="ECO:0000256" key="1">
    <source>
        <dbReference type="ARBA" id="ARBA00020110"/>
    </source>
</evidence>
<dbReference type="Pfam" id="PF00669">
    <property type="entry name" value="Flagellin_N"/>
    <property type="match status" value="1"/>
</dbReference>
<gene>
    <name evidence="3" type="primary">fliC_2</name>
    <name evidence="3" type="ORF">SSPH_04620</name>
</gene>
<feature type="domain" description="Flagellin N-terminal" evidence="2">
    <location>
        <begin position="12"/>
        <end position="98"/>
    </location>
</feature>
<dbReference type="PANTHER" id="PTHR42792">
    <property type="entry name" value="FLAGELLIN"/>
    <property type="match status" value="1"/>
</dbReference>
<evidence type="ECO:0000313" key="4">
    <source>
        <dbReference type="Proteomes" id="UP000245702"/>
    </source>
</evidence>
<keyword evidence="3" id="KW-0282">Flagellum</keyword>
<dbReference type="Gene3D" id="1.20.1330.10">
    <property type="entry name" value="f41 fragment of flagellin, N-terminal domain"/>
    <property type="match status" value="1"/>
</dbReference>
<dbReference type="SUPFAM" id="SSF64518">
    <property type="entry name" value="Phase 1 flagellin"/>
    <property type="match status" value="1"/>
</dbReference>
<sequence>MRPDLVLVKRCERKFGGLSQAARNIQDAINYMDTVNGSLGSIHTPPLERLRQLAIQAANDTLTKGDREAIQAEVIQMQDHLHKLFRSAEFNTIKIFAQDIREIKTPIPGILPGDTIIREYGLRVSASQNDTLTFRLDGVEHSIYLPPKAVAYTADELVETLNKLFADAGTDITVDFEGDSLVYYSPTKVLDSLGGNMIEINAPQAWTSIIYDNSKPGSIFGADIQGYEVLTDGVVIDSLHTKLTFRVGGDAGYQDVLVDFAKVLIQHRQL</sequence>
<dbReference type="InterPro" id="IPR001029">
    <property type="entry name" value="Flagellin_N"/>
</dbReference>
<dbReference type="Proteomes" id="UP000245702">
    <property type="component" value="Unassembled WGS sequence"/>
</dbReference>
<evidence type="ECO:0000259" key="2">
    <source>
        <dbReference type="Pfam" id="PF00669"/>
    </source>
</evidence>
<dbReference type="InterPro" id="IPR001492">
    <property type="entry name" value="Flagellin"/>
</dbReference>
<dbReference type="RefSeq" id="WP_198930990.1">
    <property type="nucleotide sequence ID" value="NZ_CP146991.1"/>
</dbReference>
<protein>
    <recommendedName>
        <fullName evidence="1">Flagellin</fullName>
    </recommendedName>
</protein>
<proteinExistence type="predicted"/>
<accession>A0ABP2CC89</accession>
<keyword evidence="4" id="KW-1185">Reference proteome</keyword>
<dbReference type="PANTHER" id="PTHR42792:SF2">
    <property type="entry name" value="FLAGELLIN"/>
    <property type="match status" value="1"/>
</dbReference>
<organism evidence="3 4">
    <name type="scientific">Sporomusa sphaeroides DSM 2875</name>
    <dbReference type="NCBI Taxonomy" id="1337886"/>
    <lineage>
        <taxon>Bacteria</taxon>
        <taxon>Bacillati</taxon>
        <taxon>Bacillota</taxon>
        <taxon>Negativicutes</taxon>
        <taxon>Selenomonadales</taxon>
        <taxon>Sporomusaceae</taxon>
        <taxon>Sporomusa</taxon>
    </lineage>
</organism>
<dbReference type="EMBL" id="FCOW01000056">
    <property type="protein sequence ID" value="CVK21899.1"/>
    <property type="molecule type" value="Genomic_DNA"/>
</dbReference>
<keyword evidence="3" id="KW-0969">Cilium</keyword>
<name>A0ABP2CC89_9FIRM</name>
<comment type="caution">
    <text evidence="3">The sequence shown here is derived from an EMBL/GenBank/DDBJ whole genome shotgun (WGS) entry which is preliminary data.</text>
</comment>
<keyword evidence="3" id="KW-0966">Cell projection</keyword>
<reference evidence="3 4" key="1">
    <citation type="submission" date="2016-01" db="EMBL/GenBank/DDBJ databases">
        <authorList>
            <person name="Brown R."/>
        </authorList>
    </citation>
    <scope>NUCLEOTIDE SEQUENCE [LARGE SCALE GENOMIC DNA]</scope>
    <source>
        <strain evidence="3">Sporomusa sphaeroides DSM 2875</strain>
    </source>
</reference>